<dbReference type="RefSeq" id="WP_146305161.1">
    <property type="nucleotide sequence ID" value="NZ_VOHS01000008.1"/>
</dbReference>
<keyword evidence="2" id="KW-0812">Transmembrane</keyword>
<dbReference type="InterPro" id="IPR027463">
    <property type="entry name" value="AcrB_DN_DC_subdom"/>
</dbReference>
<evidence type="ECO:0000256" key="2">
    <source>
        <dbReference type="SAM" id="Phobius"/>
    </source>
</evidence>
<comment type="caution">
    <text evidence="3">The sequence shown here is derived from an EMBL/GenBank/DDBJ whole genome shotgun (WGS) entry which is preliminary data.</text>
</comment>
<accession>A0A5C6LTP8</accession>
<feature type="region of interest" description="Disordered" evidence="1">
    <location>
        <begin position="1170"/>
        <end position="1191"/>
    </location>
</feature>
<dbReference type="Proteomes" id="UP000318815">
    <property type="component" value="Unassembled WGS sequence"/>
</dbReference>
<dbReference type="PANTHER" id="PTHR32063">
    <property type="match status" value="1"/>
</dbReference>
<feature type="transmembrane region" description="Helical" evidence="2">
    <location>
        <begin position="514"/>
        <end position="533"/>
    </location>
</feature>
<feature type="transmembrane region" description="Helical" evidence="2">
    <location>
        <begin position="962"/>
        <end position="982"/>
    </location>
</feature>
<name>A0A5C6LTP8_9BACT</name>
<dbReference type="SUPFAM" id="SSF82866">
    <property type="entry name" value="Multidrug efflux transporter AcrB transmembrane domain"/>
    <property type="match status" value="2"/>
</dbReference>
<feature type="transmembrane region" description="Helical" evidence="2">
    <location>
        <begin position="988"/>
        <end position="1017"/>
    </location>
</feature>
<keyword evidence="4" id="KW-1185">Reference proteome</keyword>
<dbReference type="PRINTS" id="PR00702">
    <property type="entry name" value="ACRIFLAVINRP"/>
</dbReference>
<feature type="transmembrane region" description="Helical" evidence="2">
    <location>
        <begin position="392"/>
        <end position="413"/>
    </location>
</feature>
<sequence length="1191" mass="133030">MQDNLNKEFKPTSWSIDNKVSIYVATIILALAGIMSYQSLPKEQFPEVVFPQFYISTIYSGTSPEDMETLVTKPIEKQLGGISGVKSIKSTSMQDYSAITIEFDASENMETARQEVREKVDDAKKDLPNDLTQEPQIIKIDVSQIPIMNVNLSGDFDLQSLKKYADEMQDRIEALNEITRVDIVGALEREIQINVDKYKMDAAKITFDDVANAIAMENRTISGGLVSMDGQKRTLSVKGEYKDANKIRDIVVRGMSGATVYLKDVAEVVDGFEEQESYARLDGKNVITLNVIKQSGKNLIDASDKIRVIIDEMKADYLPAGLDVTITADQSNSTRVTLHDLINTIIIGFLLVTLILMFFMGAVNAIFVALSVPISMFIAFLLMPMYDFTLNMMVLFSFLLALGIVVDDAIVVIENVHRIFYERKDLGIVKAAKVAAGEVFLPVFSGTLTVLAPFFPLLFWPGIIGSFMFFLPVTLITTLGASLIVAYIINPVFAVDFMDRHEGDNHPKPTFNKSMKILTAVFVVVALLAYAAGSKGVGNFTLFALAMIMLERFWLGGVARRFQTNTWPRVQERYRKILKWCLVGWRPVWILIGTFALLVFSIILTVITSPKVVFFPQADPNFIYTYIELPMGTDQKYTDSVTHIIEGKITAVVGKKNPIVESIISNVAVGAGDPSQMDMSVQPHKGKVTVAFVEFGKRDGHSTVQYLDKIRKAVRGIPGVDITVEQEQGGPPTGKPINIEISGDEFEELTAAADKMKRYLDSLEIGGVEELKSDFQSNKPEILVNIDRERANREGISTTTIGMALRTALYGQEASKFRDPEDDYKIMVRFREDQRNNINTLMNLNIVYRDMNMNGTIRQVPLSAVATIKYSNTYASIKRIDQKRVVTLYSNVLTGYNTNEVVQQIQTAIQDFPKTPGISVKMTGEQEDQQETSNFLGMAMLGAFGLILMIMVTQFNSIGRPLIIFMEILFSIIGVFLGFSIFGMDISIVMTGVGIMALAGIVVRNGIVLVEFTDLLVQQKMPVYEAVIEAGRTRMTPVLLTAIAAILGLIPLAVGFNIDFAGLFSSFEPHIFFGGDNVAFWGPLAWTMVYGLVFATFLTLILVPVMYAMNKRSIDVLDRYGLARSLKYVPFLVLILKLFLKKEEVRKMHDPAYMSPKPYRFFPVGEDHEGEAEENHTNHTHHQDKKMHERV</sequence>
<reference evidence="3 4" key="1">
    <citation type="submission" date="2019-08" db="EMBL/GenBank/DDBJ databases">
        <title>Whole genome sequencing of chitin degrading bacteria Chitinophaga pinensis YS16.</title>
        <authorList>
            <person name="Singh R.P."/>
            <person name="Manchanda G."/>
            <person name="Maurya I.K."/>
            <person name="Joshi N.K."/>
            <person name="Srivastava A.K."/>
        </authorList>
    </citation>
    <scope>NUCLEOTIDE SEQUENCE [LARGE SCALE GENOMIC DNA]</scope>
    <source>
        <strain evidence="3 4">YS-16</strain>
    </source>
</reference>
<dbReference type="GO" id="GO:0042910">
    <property type="term" value="F:xenobiotic transmembrane transporter activity"/>
    <property type="evidence" value="ECO:0007669"/>
    <property type="project" value="TreeGrafter"/>
</dbReference>
<dbReference type="InterPro" id="IPR001036">
    <property type="entry name" value="Acrflvin-R"/>
</dbReference>
<feature type="transmembrane region" description="Helical" evidence="2">
    <location>
        <begin position="539"/>
        <end position="559"/>
    </location>
</feature>
<evidence type="ECO:0000313" key="3">
    <source>
        <dbReference type="EMBL" id="TWW00573.1"/>
    </source>
</evidence>
<gene>
    <name evidence="3" type="ORF">FEF09_11045</name>
</gene>
<feature type="transmembrane region" description="Helical" evidence="2">
    <location>
        <begin position="580"/>
        <end position="607"/>
    </location>
</feature>
<feature type="transmembrane region" description="Helical" evidence="2">
    <location>
        <begin position="1038"/>
        <end position="1064"/>
    </location>
</feature>
<keyword evidence="2" id="KW-0472">Membrane</keyword>
<keyword evidence="2" id="KW-1133">Transmembrane helix</keyword>
<feature type="transmembrane region" description="Helical" evidence="2">
    <location>
        <begin position="341"/>
        <end position="359"/>
    </location>
</feature>
<feature type="transmembrane region" description="Helical" evidence="2">
    <location>
        <begin position="935"/>
        <end position="955"/>
    </location>
</feature>
<feature type="transmembrane region" description="Helical" evidence="2">
    <location>
        <begin position="434"/>
        <end position="455"/>
    </location>
</feature>
<feature type="transmembrane region" description="Helical" evidence="2">
    <location>
        <begin position="467"/>
        <end position="493"/>
    </location>
</feature>
<evidence type="ECO:0000313" key="4">
    <source>
        <dbReference type="Proteomes" id="UP000318815"/>
    </source>
</evidence>
<feature type="transmembrane region" description="Helical" evidence="2">
    <location>
        <begin position="366"/>
        <end position="386"/>
    </location>
</feature>
<proteinExistence type="predicted"/>
<dbReference type="Pfam" id="PF00873">
    <property type="entry name" value="ACR_tran"/>
    <property type="match status" value="2"/>
</dbReference>
<dbReference type="Gene3D" id="3.30.70.1440">
    <property type="entry name" value="Multidrug efflux transporter AcrB pore domain"/>
    <property type="match status" value="1"/>
</dbReference>
<dbReference type="Gene3D" id="3.30.70.1320">
    <property type="entry name" value="Multidrug efflux transporter AcrB pore domain like"/>
    <property type="match status" value="1"/>
</dbReference>
<dbReference type="GO" id="GO:0005886">
    <property type="term" value="C:plasma membrane"/>
    <property type="evidence" value="ECO:0007669"/>
    <property type="project" value="TreeGrafter"/>
</dbReference>
<dbReference type="EMBL" id="VOHS01000008">
    <property type="protein sequence ID" value="TWW00573.1"/>
    <property type="molecule type" value="Genomic_DNA"/>
</dbReference>
<dbReference type="PANTHER" id="PTHR32063:SF24">
    <property type="entry name" value="CATION EFFLUX SYSTEM (ACRB_ACRD_ACRF FAMILY)"/>
    <property type="match status" value="1"/>
</dbReference>
<dbReference type="AlphaFoldDB" id="A0A5C6LTP8"/>
<protein>
    <submittedName>
        <fullName evidence="3">Efflux RND transporter permease subunit</fullName>
    </submittedName>
</protein>
<organism evidence="3 4">
    <name type="scientific">Chitinophaga pinensis</name>
    <dbReference type="NCBI Taxonomy" id="79329"/>
    <lineage>
        <taxon>Bacteria</taxon>
        <taxon>Pseudomonadati</taxon>
        <taxon>Bacteroidota</taxon>
        <taxon>Chitinophagia</taxon>
        <taxon>Chitinophagales</taxon>
        <taxon>Chitinophagaceae</taxon>
        <taxon>Chitinophaga</taxon>
    </lineage>
</organism>
<dbReference type="SUPFAM" id="SSF82693">
    <property type="entry name" value="Multidrug efflux transporter AcrB pore domain, PN1, PN2, PC1 and PC2 subdomains"/>
    <property type="match status" value="3"/>
</dbReference>
<dbReference type="OrthoDB" id="9758234at2"/>
<evidence type="ECO:0000256" key="1">
    <source>
        <dbReference type="SAM" id="MobiDB-lite"/>
    </source>
</evidence>
<feature type="transmembrane region" description="Helical" evidence="2">
    <location>
        <begin position="20"/>
        <end position="40"/>
    </location>
</feature>
<dbReference type="Gene3D" id="3.30.2090.10">
    <property type="entry name" value="Multidrug efflux transporter AcrB TolC docking domain, DN and DC subdomains"/>
    <property type="match status" value="2"/>
</dbReference>
<dbReference type="Gene3D" id="1.20.1640.10">
    <property type="entry name" value="Multidrug efflux transporter AcrB transmembrane domain"/>
    <property type="match status" value="2"/>
</dbReference>
<dbReference type="SUPFAM" id="SSF82714">
    <property type="entry name" value="Multidrug efflux transporter AcrB TolC docking domain, DN and DC subdomains"/>
    <property type="match status" value="2"/>
</dbReference>
<feature type="transmembrane region" description="Helical" evidence="2">
    <location>
        <begin position="1084"/>
        <end position="1109"/>
    </location>
</feature>
<dbReference type="Gene3D" id="3.30.70.1430">
    <property type="entry name" value="Multidrug efflux transporter AcrB pore domain"/>
    <property type="match status" value="2"/>
</dbReference>